<dbReference type="EMBL" id="ML179379">
    <property type="protein sequence ID" value="THU89168.1"/>
    <property type="molecule type" value="Genomic_DNA"/>
</dbReference>
<organism evidence="1 2">
    <name type="scientific">Dendrothele bispora (strain CBS 962.96)</name>
    <dbReference type="NCBI Taxonomy" id="1314807"/>
    <lineage>
        <taxon>Eukaryota</taxon>
        <taxon>Fungi</taxon>
        <taxon>Dikarya</taxon>
        <taxon>Basidiomycota</taxon>
        <taxon>Agaricomycotina</taxon>
        <taxon>Agaricomycetes</taxon>
        <taxon>Agaricomycetidae</taxon>
        <taxon>Agaricales</taxon>
        <taxon>Agaricales incertae sedis</taxon>
        <taxon>Dendrothele</taxon>
    </lineage>
</organism>
<sequence>MFILRPSPRYVLNSFHFAPSLGCKTHLCIKGLSQKSVNETDLSSLGSTQMVCYLYGQTLRTLLIMELSCSCSLLPFLLSPSLLLPPLRWTRILIQTYCILQNCCMLLLLYC</sequence>
<name>A0A4S8LKJ8_DENBC</name>
<dbReference type="AlphaFoldDB" id="A0A4S8LKJ8"/>
<dbReference type="Proteomes" id="UP000297245">
    <property type="component" value="Unassembled WGS sequence"/>
</dbReference>
<gene>
    <name evidence="1" type="ORF">K435DRAFT_296155</name>
</gene>
<accession>A0A4S8LKJ8</accession>
<proteinExistence type="predicted"/>
<evidence type="ECO:0000313" key="2">
    <source>
        <dbReference type="Proteomes" id="UP000297245"/>
    </source>
</evidence>
<reference evidence="1 2" key="1">
    <citation type="journal article" date="2019" name="Nat. Ecol. Evol.">
        <title>Megaphylogeny resolves global patterns of mushroom evolution.</title>
        <authorList>
            <person name="Varga T."/>
            <person name="Krizsan K."/>
            <person name="Foldi C."/>
            <person name="Dima B."/>
            <person name="Sanchez-Garcia M."/>
            <person name="Sanchez-Ramirez S."/>
            <person name="Szollosi G.J."/>
            <person name="Szarkandi J.G."/>
            <person name="Papp V."/>
            <person name="Albert L."/>
            <person name="Andreopoulos W."/>
            <person name="Angelini C."/>
            <person name="Antonin V."/>
            <person name="Barry K.W."/>
            <person name="Bougher N.L."/>
            <person name="Buchanan P."/>
            <person name="Buyck B."/>
            <person name="Bense V."/>
            <person name="Catcheside P."/>
            <person name="Chovatia M."/>
            <person name="Cooper J."/>
            <person name="Damon W."/>
            <person name="Desjardin D."/>
            <person name="Finy P."/>
            <person name="Geml J."/>
            <person name="Haridas S."/>
            <person name="Hughes K."/>
            <person name="Justo A."/>
            <person name="Karasinski D."/>
            <person name="Kautmanova I."/>
            <person name="Kiss B."/>
            <person name="Kocsube S."/>
            <person name="Kotiranta H."/>
            <person name="LaButti K.M."/>
            <person name="Lechner B.E."/>
            <person name="Liimatainen K."/>
            <person name="Lipzen A."/>
            <person name="Lukacs Z."/>
            <person name="Mihaltcheva S."/>
            <person name="Morgado L.N."/>
            <person name="Niskanen T."/>
            <person name="Noordeloos M.E."/>
            <person name="Ohm R.A."/>
            <person name="Ortiz-Santana B."/>
            <person name="Ovrebo C."/>
            <person name="Racz N."/>
            <person name="Riley R."/>
            <person name="Savchenko A."/>
            <person name="Shiryaev A."/>
            <person name="Soop K."/>
            <person name="Spirin V."/>
            <person name="Szebenyi C."/>
            <person name="Tomsovsky M."/>
            <person name="Tulloss R.E."/>
            <person name="Uehling J."/>
            <person name="Grigoriev I.V."/>
            <person name="Vagvolgyi C."/>
            <person name="Papp T."/>
            <person name="Martin F.M."/>
            <person name="Miettinen O."/>
            <person name="Hibbett D.S."/>
            <person name="Nagy L.G."/>
        </authorList>
    </citation>
    <scope>NUCLEOTIDE SEQUENCE [LARGE SCALE GENOMIC DNA]</scope>
    <source>
        <strain evidence="1 2">CBS 962.96</strain>
    </source>
</reference>
<keyword evidence="2" id="KW-1185">Reference proteome</keyword>
<evidence type="ECO:0000313" key="1">
    <source>
        <dbReference type="EMBL" id="THU89168.1"/>
    </source>
</evidence>
<protein>
    <submittedName>
        <fullName evidence="1">Uncharacterized protein</fullName>
    </submittedName>
</protein>